<proteinExistence type="inferred from homology"/>
<comment type="similarity">
    <text evidence="1">Belongs to the short-chain dehydrogenases/reductases (SDR) family.</text>
</comment>
<dbReference type="RefSeq" id="WP_163962725.1">
    <property type="nucleotide sequence ID" value="NZ_JAAGNX010000001.1"/>
</dbReference>
<gene>
    <name evidence="3" type="ORF">G0Q06_04100</name>
</gene>
<evidence type="ECO:0000313" key="4">
    <source>
        <dbReference type="Proteomes" id="UP000478417"/>
    </source>
</evidence>
<name>A0A6B2M1G3_9BACT</name>
<dbReference type="PANTHER" id="PTHR42760">
    <property type="entry name" value="SHORT-CHAIN DEHYDROGENASES/REDUCTASES FAMILY MEMBER"/>
    <property type="match status" value="1"/>
</dbReference>
<organism evidence="3 4">
    <name type="scientific">Oceanipulchritudo coccoides</name>
    <dbReference type="NCBI Taxonomy" id="2706888"/>
    <lineage>
        <taxon>Bacteria</taxon>
        <taxon>Pseudomonadati</taxon>
        <taxon>Verrucomicrobiota</taxon>
        <taxon>Opitutia</taxon>
        <taxon>Puniceicoccales</taxon>
        <taxon>Oceanipulchritudinaceae</taxon>
        <taxon>Oceanipulchritudo</taxon>
    </lineage>
</organism>
<dbReference type="GO" id="GO:0016616">
    <property type="term" value="F:oxidoreductase activity, acting on the CH-OH group of donors, NAD or NADP as acceptor"/>
    <property type="evidence" value="ECO:0007669"/>
    <property type="project" value="TreeGrafter"/>
</dbReference>
<keyword evidence="4" id="KW-1185">Reference proteome</keyword>
<keyword evidence="2" id="KW-0560">Oxidoreductase</keyword>
<dbReference type="EMBL" id="JAAGNX010000001">
    <property type="protein sequence ID" value="NDV61625.1"/>
    <property type="molecule type" value="Genomic_DNA"/>
</dbReference>
<dbReference type="SUPFAM" id="SSF51735">
    <property type="entry name" value="NAD(P)-binding Rossmann-fold domains"/>
    <property type="match status" value="1"/>
</dbReference>
<dbReference type="AlphaFoldDB" id="A0A6B2M1G3"/>
<evidence type="ECO:0000313" key="3">
    <source>
        <dbReference type="EMBL" id="NDV61625.1"/>
    </source>
</evidence>
<dbReference type="Gene3D" id="3.40.50.720">
    <property type="entry name" value="NAD(P)-binding Rossmann-like Domain"/>
    <property type="match status" value="1"/>
</dbReference>
<accession>A0A6B2M1G3</accession>
<dbReference type="InterPro" id="IPR036291">
    <property type="entry name" value="NAD(P)-bd_dom_sf"/>
</dbReference>
<comment type="caution">
    <text evidence="3">The sequence shown here is derived from an EMBL/GenBank/DDBJ whole genome shotgun (WGS) entry which is preliminary data.</text>
</comment>
<evidence type="ECO:0000256" key="1">
    <source>
        <dbReference type="ARBA" id="ARBA00006484"/>
    </source>
</evidence>
<evidence type="ECO:0000256" key="2">
    <source>
        <dbReference type="ARBA" id="ARBA00023002"/>
    </source>
</evidence>
<protein>
    <submittedName>
        <fullName evidence="3">SDR family oxidoreductase</fullName>
    </submittedName>
</protein>
<dbReference type="PANTHER" id="PTHR42760:SF133">
    <property type="entry name" value="3-OXOACYL-[ACYL-CARRIER-PROTEIN] REDUCTASE"/>
    <property type="match status" value="1"/>
</dbReference>
<sequence length="236" mass="25620">MSTHRRVIIITGTSKGIGAKLAEYYLESGWKVAGCSRGESTIDHPAYHHTCLDVGDEKAVTAMVRECGKKYGQIDALLNNAGIASMNSALLTPGSTMEKVFRTNCFGAFYFARESAKLMLKQKTGRIVFFTTVARPLRLEGELAYAASKAAVESLTQIMSRELAPNGITVNAVGPTPVKTDLIRGVSDAAIERLLERQAIHRLGEFDDVINVVDFFLLPKSDFVTGQVIYLGGVEG</sequence>
<reference evidence="3 4" key="1">
    <citation type="submission" date="2020-02" db="EMBL/GenBank/DDBJ databases">
        <title>Albibacoteraceae fam. nov., the first described family within the subdivision 4 Verrucomicrobia.</title>
        <authorList>
            <person name="Xi F."/>
        </authorList>
    </citation>
    <scope>NUCLEOTIDE SEQUENCE [LARGE SCALE GENOMIC DNA]</scope>
    <source>
        <strain evidence="3 4">CK1056</strain>
    </source>
</reference>
<dbReference type="PRINTS" id="PR00081">
    <property type="entry name" value="GDHRDH"/>
</dbReference>
<dbReference type="Pfam" id="PF13561">
    <property type="entry name" value="adh_short_C2"/>
    <property type="match status" value="1"/>
</dbReference>
<dbReference type="Proteomes" id="UP000478417">
    <property type="component" value="Unassembled WGS sequence"/>
</dbReference>
<dbReference type="PRINTS" id="PR00080">
    <property type="entry name" value="SDRFAMILY"/>
</dbReference>
<dbReference type="InterPro" id="IPR002347">
    <property type="entry name" value="SDR_fam"/>
</dbReference>
<dbReference type="CDD" id="cd05233">
    <property type="entry name" value="SDR_c"/>
    <property type="match status" value="1"/>
</dbReference>